<dbReference type="Proteomes" id="UP000321903">
    <property type="component" value="Unassembled WGS sequence"/>
</dbReference>
<comment type="caution">
    <text evidence="3">The sequence shown here is derived from an EMBL/GenBank/DDBJ whole genome shotgun (WGS) entry which is preliminary data.</text>
</comment>
<feature type="signal peptide" evidence="1">
    <location>
        <begin position="1"/>
        <end position="23"/>
    </location>
</feature>
<evidence type="ECO:0000259" key="2">
    <source>
        <dbReference type="Pfam" id="PF09992"/>
    </source>
</evidence>
<feature type="chain" id="PRO_5023095107" description="Phosphodiester glycosidase domain-containing protein" evidence="1">
    <location>
        <begin position="24"/>
        <end position="274"/>
    </location>
</feature>
<sequence length="274" mass="29850">MPRSIITVPVIAALLALTSSVSACRPSPPDATAESWLCQTQEKPFKYSVCRINATALTDNDATHSDYALKLFWQETDNETPLLTFDKLLSALPSSQTLAFAMNAGMYNERYAPIGYTVIEGKEIRALNLNEGGGNFHLLPNGVMWWDKAGQVQITESHALQQQLNDGSAKPWFATQSGPMLVINNEIHPKLNPAGTSAKFRNGAGVCSDGSIQFVNSNEPVTFYQFASLFKDDLQCQNALFLDGGIASALYAPTIDKHDKKEMGVMIGVVATKE</sequence>
<dbReference type="EMBL" id="VORZ01000001">
    <property type="protein sequence ID" value="TXD97623.1"/>
    <property type="molecule type" value="Genomic_DNA"/>
</dbReference>
<evidence type="ECO:0000313" key="4">
    <source>
        <dbReference type="Proteomes" id="UP000321903"/>
    </source>
</evidence>
<keyword evidence="1" id="KW-0732">Signal</keyword>
<dbReference type="OrthoDB" id="5515706at2"/>
<gene>
    <name evidence="3" type="ORF">ES754_01135</name>
</gene>
<dbReference type="Pfam" id="PF09992">
    <property type="entry name" value="NAGPA"/>
    <property type="match status" value="1"/>
</dbReference>
<dbReference type="PROSITE" id="PS51257">
    <property type="entry name" value="PROKAR_LIPOPROTEIN"/>
    <property type="match status" value="1"/>
</dbReference>
<protein>
    <recommendedName>
        <fullName evidence="2">Phosphodiester glycosidase domain-containing protein</fullName>
    </recommendedName>
</protein>
<feature type="domain" description="Phosphodiester glycosidase" evidence="2">
    <location>
        <begin position="98"/>
        <end position="256"/>
    </location>
</feature>
<reference evidence="3 4" key="1">
    <citation type="submission" date="2019-08" db="EMBL/GenBank/DDBJ databases">
        <title>Genome sequence of Psychrobacter frigidicola ACAM304 (type strain).</title>
        <authorList>
            <person name="Bowman J.P."/>
        </authorList>
    </citation>
    <scope>NUCLEOTIDE SEQUENCE [LARGE SCALE GENOMIC DNA]</scope>
    <source>
        <strain evidence="3 4">ACAM 304</strain>
    </source>
</reference>
<organism evidence="3 4">
    <name type="scientific">Psychrobacter frigidicola</name>
    <dbReference type="NCBI Taxonomy" id="45611"/>
    <lineage>
        <taxon>Bacteria</taxon>
        <taxon>Pseudomonadati</taxon>
        <taxon>Pseudomonadota</taxon>
        <taxon>Gammaproteobacteria</taxon>
        <taxon>Moraxellales</taxon>
        <taxon>Moraxellaceae</taxon>
        <taxon>Psychrobacter</taxon>
    </lineage>
</organism>
<dbReference type="RefSeq" id="WP_147221298.1">
    <property type="nucleotide sequence ID" value="NZ_CAJGYY010000001.1"/>
</dbReference>
<name>A0A5C7AA06_9GAMM</name>
<dbReference type="AlphaFoldDB" id="A0A5C7AA06"/>
<keyword evidence="4" id="KW-1185">Reference proteome</keyword>
<evidence type="ECO:0000256" key="1">
    <source>
        <dbReference type="SAM" id="SignalP"/>
    </source>
</evidence>
<accession>A0A5C7AA06</accession>
<evidence type="ECO:0000313" key="3">
    <source>
        <dbReference type="EMBL" id="TXD97623.1"/>
    </source>
</evidence>
<proteinExistence type="predicted"/>
<dbReference type="InterPro" id="IPR018711">
    <property type="entry name" value="NAGPA"/>
</dbReference>